<feature type="domain" description="NIDO" evidence="2">
    <location>
        <begin position="97"/>
        <end position="202"/>
    </location>
</feature>
<proteinExistence type="predicted"/>
<dbReference type="PANTHER" id="PTHR13802:SF59">
    <property type="entry name" value="SUSHI DOMAIN-CONTAINING PROTEIN 2"/>
    <property type="match status" value="1"/>
</dbReference>
<evidence type="ECO:0000313" key="4">
    <source>
        <dbReference type="Proteomes" id="UP000683360"/>
    </source>
</evidence>
<reference evidence="3" key="1">
    <citation type="submission" date="2021-03" db="EMBL/GenBank/DDBJ databases">
        <authorList>
            <person name="Bekaert M."/>
        </authorList>
    </citation>
    <scope>NUCLEOTIDE SEQUENCE</scope>
</reference>
<accession>A0A8S3PYK3</accession>
<dbReference type="Pfam" id="PF06119">
    <property type="entry name" value="NIDO"/>
    <property type="match status" value="1"/>
</dbReference>
<dbReference type="Proteomes" id="UP000683360">
    <property type="component" value="Unassembled WGS sequence"/>
</dbReference>
<keyword evidence="1" id="KW-0732">Signal</keyword>
<dbReference type="OrthoDB" id="6236007at2759"/>
<comment type="caution">
    <text evidence="3">The sequence shown here is derived from an EMBL/GenBank/DDBJ whole genome shotgun (WGS) entry which is preliminary data.</text>
</comment>
<gene>
    <name evidence="3" type="ORF">MEDL_3986</name>
</gene>
<feature type="signal peptide" evidence="1">
    <location>
        <begin position="1"/>
        <end position="18"/>
    </location>
</feature>
<dbReference type="GO" id="GO:0007160">
    <property type="term" value="P:cell-matrix adhesion"/>
    <property type="evidence" value="ECO:0007669"/>
    <property type="project" value="InterPro"/>
</dbReference>
<dbReference type="InterPro" id="IPR003886">
    <property type="entry name" value="NIDO_dom"/>
</dbReference>
<evidence type="ECO:0000259" key="2">
    <source>
        <dbReference type="SMART" id="SM00539"/>
    </source>
</evidence>
<dbReference type="SMART" id="SM00539">
    <property type="entry name" value="NIDO"/>
    <property type="match status" value="1"/>
</dbReference>
<evidence type="ECO:0000256" key="1">
    <source>
        <dbReference type="SAM" id="SignalP"/>
    </source>
</evidence>
<name>A0A8S3PYK3_MYTED</name>
<dbReference type="PANTHER" id="PTHR13802">
    <property type="entry name" value="MUCIN 4-RELATED"/>
    <property type="match status" value="1"/>
</dbReference>
<protein>
    <recommendedName>
        <fullName evidence="2">NIDO domain-containing protein</fullName>
    </recommendedName>
</protein>
<dbReference type="InterPro" id="IPR051495">
    <property type="entry name" value="Epithelial_Barrier/Signaling"/>
</dbReference>
<evidence type="ECO:0000313" key="3">
    <source>
        <dbReference type="EMBL" id="CAG2188575.1"/>
    </source>
</evidence>
<feature type="chain" id="PRO_5035750683" description="NIDO domain-containing protein" evidence="1">
    <location>
        <begin position="19"/>
        <end position="254"/>
    </location>
</feature>
<organism evidence="3 4">
    <name type="scientific">Mytilus edulis</name>
    <name type="common">Blue mussel</name>
    <dbReference type="NCBI Taxonomy" id="6550"/>
    <lineage>
        <taxon>Eukaryota</taxon>
        <taxon>Metazoa</taxon>
        <taxon>Spiralia</taxon>
        <taxon>Lophotrochozoa</taxon>
        <taxon>Mollusca</taxon>
        <taxon>Bivalvia</taxon>
        <taxon>Autobranchia</taxon>
        <taxon>Pteriomorphia</taxon>
        <taxon>Mytilida</taxon>
        <taxon>Mytiloidea</taxon>
        <taxon>Mytilidae</taxon>
        <taxon>Mytilinae</taxon>
        <taxon>Mytilus</taxon>
    </lineage>
</organism>
<keyword evidence="4" id="KW-1185">Reference proteome</keyword>
<dbReference type="AlphaFoldDB" id="A0A8S3PYK3"/>
<sequence length="254" mass="28351">MEMLPVVFLLFVSSTVFANVQISEFFPFGSGTKDTLLHPNDDGSSPVQNISVVFEFFSEHRKQLFVNTNGLVSFKNSISKFTPKPFPNIGALVVLAPFWADIDTSGCYSTCNIWYRESMEPRNTFQAVLITDSKSAFVIYNYNKIEWIASSDIPAQVGFNMGDDIHFYSVEGSRTSQIINLPNLSNVGYPGKFVFRVDLRDIRPAPTPGDPGQCFLKAADIVFVVDMSLSIDIHSLKDLMSDVISELPINDMEC</sequence>
<dbReference type="EMBL" id="CAJPWZ010000255">
    <property type="protein sequence ID" value="CAG2188575.1"/>
    <property type="molecule type" value="Genomic_DNA"/>
</dbReference>